<feature type="transmembrane region" description="Helical" evidence="2">
    <location>
        <begin position="64"/>
        <end position="84"/>
    </location>
</feature>
<feature type="transmembrane region" description="Helical" evidence="2">
    <location>
        <begin position="122"/>
        <end position="141"/>
    </location>
</feature>
<name>A0A7K3W9B2_9ACTN</name>
<evidence type="ECO:0000313" key="4">
    <source>
        <dbReference type="EMBL" id="NEL53042.1"/>
    </source>
</evidence>
<evidence type="ECO:0000256" key="1">
    <source>
        <dbReference type="SAM" id="MobiDB-lite"/>
    </source>
</evidence>
<dbReference type="AlphaFoldDB" id="A0A7K3W9B2"/>
<sequence>MRRVLAALAGLLAAAVALGVAELVAGLIGRASSPVVAVGDAAITLTPEWAKDFAIRNFGENDKIVLVGGVFVVIALLALAIGLVSLRSRLAGVLGLVVFGAVGVLAAVTRPVNGLLDGLPSVVGPLVGAVALLFLIAPLVAPRTPAPATPGAPGAAAPEAPRKHADETVMEQLREVLASGDRKGFALDRRRFFLTSGVAVGAAVVTGGGGRLLQRRFSVAGDRADLALPTPSSAAPALPAGADLSTSTPGLTPLFTKNSDFYRVDTAITVPQLSPSSYELTLRGMFDSPRTYSLQDLFERDDVIERDITLTCVSNEVGGTLASTARWIGVPLKNILEENGIQSGSDQLVCRSSDGMTIGTPTESALNVPDAMLAFGMNGEPLLVEHGFPVRMLVPGLYGYVSACKWLTEIEASTYDAFDVYWTARDWATDAPIKVFSRVDTPAPLGRFPAGRVAIAGVAWAQTRGIASVEVQVDGGAFTPAQLSPEVNSDLWRQWVLPYDFAPGQHSITVRATDGDGTTQTTDRARPKPNGATGLHTIQVITT</sequence>
<feature type="region of interest" description="Disordered" evidence="1">
    <location>
        <begin position="508"/>
        <end position="533"/>
    </location>
</feature>
<dbReference type="GO" id="GO:0043546">
    <property type="term" value="F:molybdopterin cofactor binding"/>
    <property type="evidence" value="ECO:0007669"/>
    <property type="project" value="TreeGrafter"/>
</dbReference>
<protein>
    <submittedName>
        <fullName evidence="4">Molybdopterin-dependent oxidoreductase</fullName>
    </submittedName>
</protein>
<dbReference type="GO" id="GO:0020037">
    <property type="term" value="F:heme binding"/>
    <property type="evidence" value="ECO:0007669"/>
    <property type="project" value="TreeGrafter"/>
</dbReference>
<keyword evidence="2" id="KW-0812">Transmembrane</keyword>
<dbReference type="Gene3D" id="3.90.420.10">
    <property type="entry name" value="Oxidoreductase, molybdopterin-binding domain"/>
    <property type="match status" value="1"/>
</dbReference>
<gene>
    <name evidence="4" type="ORF">G1H19_03305</name>
</gene>
<dbReference type="PANTHER" id="PTHR19372">
    <property type="entry name" value="SULFITE REDUCTASE"/>
    <property type="match status" value="1"/>
</dbReference>
<proteinExistence type="predicted"/>
<evidence type="ECO:0000256" key="2">
    <source>
        <dbReference type="SAM" id="Phobius"/>
    </source>
</evidence>
<comment type="caution">
    <text evidence="4">The sequence shown here is derived from an EMBL/GenBank/DDBJ whole genome shotgun (WGS) entry which is preliminary data.</text>
</comment>
<dbReference type="PANTHER" id="PTHR19372:SF7">
    <property type="entry name" value="SULFITE OXIDASE, MITOCHONDRIAL"/>
    <property type="match status" value="1"/>
</dbReference>
<dbReference type="SUPFAM" id="SSF56524">
    <property type="entry name" value="Oxidoreductase molybdopterin-binding domain"/>
    <property type="match status" value="1"/>
</dbReference>
<keyword evidence="5" id="KW-1185">Reference proteome</keyword>
<evidence type="ECO:0000313" key="5">
    <source>
        <dbReference type="Proteomes" id="UP000470470"/>
    </source>
</evidence>
<feature type="transmembrane region" description="Helical" evidence="2">
    <location>
        <begin position="192"/>
        <end position="213"/>
    </location>
</feature>
<evidence type="ECO:0000259" key="3">
    <source>
        <dbReference type="Pfam" id="PF00174"/>
    </source>
</evidence>
<dbReference type="InterPro" id="IPR000572">
    <property type="entry name" value="OxRdtase_Mopterin-bd_dom"/>
</dbReference>
<dbReference type="Proteomes" id="UP000470470">
    <property type="component" value="Unassembled WGS sequence"/>
</dbReference>
<dbReference type="EMBL" id="JAAGWK010000005">
    <property type="protein sequence ID" value="NEL53042.1"/>
    <property type="molecule type" value="Genomic_DNA"/>
</dbReference>
<keyword evidence="2" id="KW-0472">Membrane</keyword>
<reference evidence="4 5" key="1">
    <citation type="submission" date="2020-02" db="EMBL/GenBank/DDBJ databases">
        <title>The whole genome sequence of CPCC 205119.</title>
        <authorList>
            <person name="Jiang Z."/>
        </authorList>
    </citation>
    <scope>NUCLEOTIDE SEQUENCE [LARGE SCALE GENOMIC DNA]</scope>
    <source>
        <strain evidence="4 5">CPCC 205119</strain>
    </source>
</reference>
<keyword evidence="2" id="KW-1133">Transmembrane helix</keyword>
<accession>A0A7K3W9B2</accession>
<dbReference type="GO" id="GO:0008482">
    <property type="term" value="F:sulfite oxidase activity"/>
    <property type="evidence" value="ECO:0007669"/>
    <property type="project" value="TreeGrafter"/>
</dbReference>
<dbReference type="InterPro" id="IPR036374">
    <property type="entry name" value="OxRdtase_Mopterin-bd_sf"/>
</dbReference>
<feature type="transmembrane region" description="Helical" evidence="2">
    <location>
        <begin position="91"/>
        <end position="110"/>
    </location>
</feature>
<feature type="compositionally biased region" description="Low complexity" evidence="1">
    <location>
        <begin position="511"/>
        <end position="522"/>
    </location>
</feature>
<feature type="domain" description="Oxidoreductase molybdopterin-binding" evidence="3">
    <location>
        <begin position="269"/>
        <end position="416"/>
    </location>
</feature>
<dbReference type="GO" id="GO:0006790">
    <property type="term" value="P:sulfur compound metabolic process"/>
    <property type="evidence" value="ECO:0007669"/>
    <property type="project" value="TreeGrafter"/>
</dbReference>
<dbReference type="InterPro" id="IPR014756">
    <property type="entry name" value="Ig_E-set"/>
</dbReference>
<dbReference type="Gene3D" id="2.60.40.650">
    <property type="match status" value="1"/>
</dbReference>
<dbReference type="Pfam" id="PF00174">
    <property type="entry name" value="Oxidored_molyb"/>
    <property type="match status" value="1"/>
</dbReference>
<dbReference type="SUPFAM" id="SSF81296">
    <property type="entry name" value="E set domains"/>
    <property type="match status" value="1"/>
</dbReference>
<organism evidence="4 5">
    <name type="scientific">Goekera deserti</name>
    <dbReference type="NCBI Taxonomy" id="2497753"/>
    <lineage>
        <taxon>Bacteria</taxon>
        <taxon>Bacillati</taxon>
        <taxon>Actinomycetota</taxon>
        <taxon>Actinomycetes</taxon>
        <taxon>Geodermatophilales</taxon>
        <taxon>Geodermatophilaceae</taxon>
        <taxon>Goekera</taxon>
    </lineage>
</organism>